<dbReference type="PANTHER" id="PTHR43072">
    <property type="entry name" value="N-ACETYLTRANSFERASE"/>
    <property type="match status" value="1"/>
</dbReference>
<dbReference type="SUPFAM" id="SSF55729">
    <property type="entry name" value="Acyl-CoA N-acyltransferases (Nat)"/>
    <property type="match status" value="1"/>
</dbReference>
<comment type="similarity">
    <text evidence="2 8">Belongs to the acetyltransferase family. EctA subfamily.</text>
</comment>
<comment type="function">
    <text evidence="8">Catalyzes the acetylation of L-2,4-diaminobutyrate (DABA) to gamma-N-acetyl-alpha,gamma-diaminobutyric acid (ADABA) with acetyl coenzyme A.</text>
</comment>
<dbReference type="Pfam" id="PF00583">
    <property type="entry name" value="Acetyltransf_1"/>
    <property type="match status" value="1"/>
</dbReference>
<comment type="pathway">
    <text evidence="1 8">Amine and polyamine biosynthesis; ectoine biosynthesis; L-ectoine from L-aspartate 4-semialdehyde: step 2/3.</text>
</comment>
<evidence type="ECO:0000256" key="4">
    <source>
        <dbReference type="ARBA" id="ARBA00017935"/>
    </source>
</evidence>
<comment type="catalytic activity">
    <reaction evidence="7 8">
        <text>L-2,4-diaminobutanoate + acetyl-CoA = (2S)-4-acetamido-2-aminobutanoate + CoA + H(+)</text>
        <dbReference type="Rhea" id="RHEA:16901"/>
        <dbReference type="ChEBI" id="CHEBI:15378"/>
        <dbReference type="ChEBI" id="CHEBI:57287"/>
        <dbReference type="ChEBI" id="CHEBI:57288"/>
        <dbReference type="ChEBI" id="CHEBI:58761"/>
        <dbReference type="ChEBI" id="CHEBI:58929"/>
        <dbReference type="EC" id="2.3.1.178"/>
    </reaction>
</comment>
<dbReference type="AlphaFoldDB" id="A0A0C2JFL4"/>
<dbReference type="PANTHER" id="PTHR43072:SF23">
    <property type="entry name" value="UPF0039 PROTEIN C11D3.02C"/>
    <property type="match status" value="1"/>
</dbReference>
<sequence>MRPNMITSAPWVLTANSNAFKRHFRFRRPTINDGNRIHALIANCPPLDTNSAYCNFLQASHFSDTCVVAEFDGAIAGFISAYLKPQSTTPNTLFIWQVAVDDKHRGQGLAYQMLNELLSRCSGMNIEYVETTITKDNKGSWALFKKLDRENSGDGEVSIFLDQTQHFYGDHDTEYLFRIPLRNTYK</sequence>
<gene>
    <name evidence="8" type="primary">ectA</name>
    <name evidence="10" type="ORF">OJ16_18300</name>
</gene>
<dbReference type="GO" id="GO:0019491">
    <property type="term" value="P:ectoine biosynthetic process"/>
    <property type="evidence" value="ECO:0007669"/>
    <property type="project" value="UniProtKB-UniPathway"/>
</dbReference>
<evidence type="ECO:0000256" key="6">
    <source>
        <dbReference type="ARBA" id="ARBA00023315"/>
    </source>
</evidence>
<reference evidence="10 11" key="1">
    <citation type="submission" date="2014-11" db="EMBL/GenBank/DDBJ databases">
        <title>Draft Genome Sequence of Vibrio piscirenalis strains CECT 8603T and CECT 8604, two marine Gammaproteobacterium isolated from cultured gilthead sea bream (Sparus aurata).</title>
        <authorList>
            <person name="Arahal D.R."/>
            <person name="Rodrigo-Torres L."/>
            <person name="Lucena T."/>
            <person name="Pujalte M.J."/>
        </authorList>
    </citation>
    <scope>NUCLEOTIDE SEQUENCE [LARGE SCALE GENOMIC DNA]</scope>
    <source>
        <strain evidence="10 11">DCR 1-4-2</strain>
    </source>
</reference>
<comment type="caution">
    <text evidence="10">The sequence shown here is derived from an EMBL/GenBank/DDBJ whole genome shotgun (WGS) entry which is preliminary data.</text>
</comment>
<name>A0A0C2JFL4_9VIBR</name>
<evidence type="ECO:0000259" key="9">
    <source>
        <dbReference type="PROSITE" id="PS51186"/>
    </source>
</evidence>
<dbReference type="InterPro" id="IPR012772">
    <property type="entry name" value="Ectoine_EctA"/>
</dbReference>
<evidence type="ECO:0000256" key="7">
    <source>
        <dbReference type="ARBA" id="ARBA00048924"/>
    </source>
</evidence>
<dbReference type="STRING" id="1461322.OJ16_18300"/>
<evidence type="ECO:0000256" key="3">
    <source>
        <dbReference type="ARBA" id="ARBA00012355"/>
    </source>
</evidence>
<evidence type="ECO:0000256" key="8">
    <source>
        <dbReference type="RuleBase" id="RU365045"/>
    </source>
</evidence>
<proteinExistence type="inferred from homology"/>
<dbReference type="Gene3D" id="3.40.630.30">
    <property type="match status" value="1"/>
</dbReference>
<evidence type="ECO:0000256" key="1">
    <source>
        <dbReference type="ARBA" id="ARBA00004978"/>
    </source>
</evidence>
<dbReference type="UniPathway" id="UPA00067">
    <property type="reaction ID" value="UER00122"/>
</dbReference>
<dbReference type="InterPro" id="IPR016181">
    <property type="entry name" value="Acyl_CoA_acyltransferase"/>
</dbReference>
<dbReference type="Proteomes" id="UP000031672">
    <property type="component" value="Unassembled WGS sequence"/>
</dbReference>
<dbReference type="EMBL" id="JTKH01000024">
    <property type="protein sequence ID" value="KII76714.1"/>
    <property type="molecule type" value="Genomic_DNA"/>
</dbReference>
<keyword evidence="6 8" id="KW-0012">Acyltransferase</keyword>
<protein>
    <recommendedName>
        <fullName evidence="4 8">L-2,4-diaminobutyric acid acetyltransferase</fullName>
        <shortName evidence="8">DABA acetyltransferase</shortName>
        <ecNumber evidence="3 8">2.3.1.178</ecNumber>
    </recommendedName>
</protein>
<evidence type="ECO:0000256" key="2">
    <source>
        <dbReference type="ARBA" id="ARBA00010712"/>
    </source>
</evidence>
<dbReference type="NCBIfam" id="TIGR02406">
    <property type="entry name" value="ectoine_EctA"/>
    <property type="match status" value="1"/>
</dbReference>
<dbReference type="InterPro" id="IPR000182">
    <property type="entry name" value="GNAT_dom"/>
</dbReference>
<dbReference type="EC" id="2.3.1.178" evidence="3 8"/>
<accession>A0A0C2NDS7</accession>
<evidence type="ECO:0000256" key="5">
    <source>
        <dbReference type="ARBA" id="ARBA00022679"/>
    </source>
</evidence>
<accession>A0A0C2JFL4</accession>
<dbReference type="PROSITE" id="PS51186">
    <property type="entry name" value="GNAT"/>
    <property type="match status" value="1"/>
</dbReference>
<dbReference type="OrthoDB" id="2436196at2"/>
<dbReference type="CDD" id="cd04301">
    <property type="entry name" value="NAT_SF"/>
    <property type="match status" value="1"/>
</dbReference>
<dbReference type="GO" id="GO:0033816">
    <property type="term" value="F:diaminobutyrate acetyltransferase activity"/>
    <property type="evidence" value="ECO:0007669"/>
    <property type="project" value="UniProtKB-EC"/>
</dbReference>
<feature type="domain" description="N-acetyltransferase" evidence="9">
    <location>
        <begin position="24"/>
        <end position="182"/>
    </location>
</feature>
<evidence type="ECO:0000313" key="11">
    <source>
        <dbReference type="Proteomes" id="UP000031672"/>
    </source>
</evidence>
<organism evidence="10 11">
    <name type="scientific">Vibrio renipiscarius</name>
    <dbReference type="NCBI Taxonomy" id="1461322"/>
    <lineage>
        <taxon>Bacteria</taxon>
        <taxon>Pseudomonadati</taxon>
        <taxon>Pseudomonadota</taxon>
        <taxon>Gammaproteobacteria</taxon>
        <taxon>Vibrionales</taxon>
        <taxon>Vibrionaceae</taxon>
        <taxon>Vibrio</taxon>
    </lineage>
</organism>
<evidence type="ECO:0000313" key="10">
    <source>
        <dbReference type="EMBL" id="KII76714.1"/>
    </source>
</evidence>
<keyword evidence="5 8" id="KW-0808">Transferase</keyword>
<keyword evidence="11" id="KW-1185">Reference proteome</keyword>